<dbReference type="PANTHER" id="PTHR43880:SF12">
    <property type="entry name" value="ALCOHOL DEHYDROGENASE CLASS-3"/>
    <property type="match status" value="1"/>
</dbReference>
<gene>
    <name evidence="12" type="ORF">H1R19_03205</name>
</gene>
<protein>
    <recommendedName>
        <fullName evidence="3">alcohol dehydrogenase</fullName>
        <ecNumber evidence="3">1.1.1.1</ecNumber>
    </recommendedName>
</protein>
<dbReference type="GO" id="GO:0051903">
    <property type="term" value="F:S-(hydroxymethyl)glutathione dehydrogenase [NAD(P)+] activity"/>
    <property type="evidence" value="ECO:0007669"/>
    <property type="project" value="TreeGrafter"/>
</dbReference>
<dbReference type="SUPFAM" id="SSF51735">
    <property type="entry name" value="NAD(P)-binding Rossmann-fold domains"/>
    <property type="match status" value="1"/>
</dbReference>
<keyword evidence="5 10" id="KW-0862">Zinc</keyword>
<reference evidence="13" key="1">
    <citation type="submission" date="2020-07" db="EMBL/GenBank/DDBJ databases">
        <title>novel species isolated from the respiratory tract of Marmot.</title>
        <authorList>
            <person name="Zhang G."/>
        </authorList>
    </citation>
    <scope>NUCLEOTIDE SEQUENCE [LARGE SCALE GENOMIC DNA]</scope>
    <source>
        <strain evidence="13">686</strain>
    </source>
</reference>
<comment type="catalytic activity">
    <reaction evidence="8">
        <text>a secondary alcohol + NAD(+) = a ketone + NADH + H(+)</text>
        <dbReference type="Rhea" id="RHEA:10740"/>
        <dbReference type="ChEBI" id="CHEBI:15378"/>
        <dbReference type="ChEBI" id="CHEBI:17087"/>
        <dbReference type="ChEBI" id="CHEBI:35681"/>
        <dbReference type="ChEBI" id="CHEBI:57540"/>
        <dbReference type="ChEBI" id="CHEBI:57945"/>
        <dbReference type="EC" id="1.1.1.1"/>
    </reaction>
</comment>
<dbReference type="Proteomes" id="UP000515663">
    <property type="component" value="Chromosome"/>
</dbReference>
<keyword evidence="13" id="KW-1185">Reference proteome</keyword>
<dbReference type="InterPro" id="IPR002328">
    <property type="entry name" value="ADH_Zn_CS"/>
</dbReference>
<dbReference type="NCBIfam" id="TIGR03989">
    <property type="entry name" value="Rxyl_3153"/>
    <property type="match status" value="1"/>
</dbReference>
<dbReference type="Pfam" id="PF00107">
    <property type="entry name" value="ADH_zinc_N"/>
    <property type="match status" value="1"/>
</dbReference>
<dbReference type="KEGG" id="gji:H1R19_03205"/>
<sequence>MKTQGAICWNPGKREGWSVEEIEIDDPQPEEVLVRLAASGLCHSDDHIDAPVYHDGLGPTLGGHEGAGIVEKVGSAVTTLKPGDHVVLAFIPACGRCEPCVNGHSNLCVLGQHNLTGVEISDLKPHVHARGQGIGTMCLLGTFSPFALVHEASAVKIRDDVPLDKAALVGCGVTTGWGSAVNAAETRAGDTVVVIGVGGVGMNAVQGARMAGARRIVAVDTEAWKVEKAREFGATHTATSIAEAHELVRELTWGKMAERVILTVGLAESHLINPAMELVGKRGTLVETSVAPASQKTIELDLFTFGTYEKRLVGTLFGSENARTAIPKLLDYYMDGHLKLDELITRTYKLEEINEAYKDMADGKLIRGVISYDSAL</sequence>
<dbReference type="RefSeq" id="WP_219850556.1">
    <property type="nucleotide sequence ID" value="NZ_CP059491.1"/>
</dbReference>
<dbReference type="InterPro" id="IPR011032">
    <property type="entry name" value="GroES-like_sf"/>
</dbReference>
<evidence type="ECO:0000256" key="1">
    <source>
        <dbReference type="ARBA" id="ARBA00001947"/>
    </source>
</evidence>
<comment type="similarity">
    <text evidence="2 10">Belongs to the zinc-containing alcohol dehydrogenase family.</text>
</comment>
<dbReference type="SUPFAM" id="SSF50129">
    <property type="entry name" value="GroES-like"/>
    <property type="match status" value="2"/>
</dbReference>
<name>A0A7D7LSF6_9ACTN</name>
<evidence type="ECO:0000256" key="2">
    <source>
        <dbReference type="ARBA" id="ARBA00008072"/>
    </source>
</evidence>
<dbReference type="GO" id="GO:0005829">
    <property type="term" value="C:cytosol"/>
    <property type="evidence" value="ECO:0007669"/>
    <property type="project" value="TreeGrafter"/>
</dbReference>
<comment type="cofactor">
    <cofactor evidence="1 10">
        <name>Zn(2+)</name>
        <dbReference type="ChEBI" id="CHEBI:29105"/>
    </cofactor>
</comment>
<dbReference type="PANTHER" id="PTHR43880">
    <property type="entry name" value="ALCOHOL DEHYDROGENASE"/>
    <property type="match status" value="1"/>
</dbReference>
<evidence type="ECO:0000256" key="8">
    <source>
        <dbReference type="ARBA" id="ARBA00049164"/>
    </source>
</evidence>
<dbReference type="AlphaFoldDB" id="A0A7D7LSF6"/>
<evidence type="ECO:0000256" key="4">
    <source>
        <dbReference type="ARBA" id="ARBA00022723"/>
    </source>
</evidence>
<evidence type="ECO:0000256" key="10">
    <source>
        <dbReference type="RuleBase" id="RU361277"/>
    </source>
</evidence>
<dbReference type="InterPro" id="IPR013149">
    <property type="entry name" value="ADH-like_C"/>
</dbReference>
<dbReference type="Gene3D" id="3.40.50.720">
    <property type="entry name" value="NAD(P)-binding Rossmann-like Domain"/>
    <property type="match status" value="1"/>
</dbReference>
<dbReference type="PROSITE" id="PS00059">
    <property type="entry name" value="ADH_ZINC"/>
    <property type="match status" value="1"/>
</dbReference>
<dbReference type="Pfam" id="PF08240">
    <property type="entry name" value="ADH_N"/>
    <property type="match status" value="1"/>
</dbReference>
<dbReference type="GO" id="GO:0046294">
    <property type="term" value="P:formaldehyde catabolic process"/>
    <property type="evidence" value="ECO:0007669"/>
    <property type="project" value="TreeGrafter"/>
</dbReference>
<evidence type="ECO:0000313" key="12">
    <source>
        <dbReference type="EMBL" id="QMT02200.1"/>
    </source>
</evidence>
<dbReference type="GO" id="GO:0008270">
    <property type="term" value="F:zinc ion binding"/>
    <property type="evidence" value="ECO:0007669"/>
    <property type="project" value="InterPro"/>
</dbReference>
<dbReference type="Gene3D" id="3.90.180.10">
    <property type="entry name" value="Medium-chain alcohol dehydrogenases, catalytic domain"/>
    <property type="match status" value="1"/>
</dbReference>
<keyword evidence="6 12" id="KW-0560">Oxidoreductase</keyword>
<dbReference type="CDD" id="cd08279">
    <property type="entry name" value="Zn_ADH_class_III"/>
    <property type="match status" value="1"/>
</dbReference>
<keyword evidence="7" id="KW-0520">NAD</keyword>
<dbReference type="EC" id="1.1.1.1" evidence="3"/>
<evidence type="ECO:0000256" key="9">
    <source>
        <dbReference type="ARBA" id="ARBA00049243"/>
    </source>
</evidence>
<evidence type="ECO:0000256" key="7">
    <source>
        <dbReference type="ARBA" id="ARBA00023027"/>
    </source>
</evidence>
<dbReference type="EMBL" id="CP059491">
    <property type="protein sequence ID" value="QMT02200.1"/>
    <property type="molecule type" value="Genomic_DNA"/>
</dbReference>
<feature type="domain" description="Enoyl reductase (ER)" evidence="11">
    <location>
        <begin position="12"/>
        <end position="370"/>
    </location>
</feature>
<evidence type="ECO:0000256" key="3">
    <source>
        <dbReference type="ARBA" id="ARBA00013190"/>
    </source>
</evidence>
<dbReference type="InterPro" id="IPR013154">
    <property type="entry name" value="ADH-like_N"/>
</dbReference>
<evidence type="ECO:0000256" key="6">
    <source>
        <dbReference type="ARBA" id="ARBA00023002"/>
    </source>
</evidence>
<accession>A0A7D7LSF6</accession>
<evidence type="ECO:0000259" key="11">
    <source>
        <dbReference type="SMART" id="SM00829"/>
    </source>
</evidence>
<dbReference type="InterPro" id="IPR023921">
    <property type="entry name" value="ADH_Zn_actinomycetes"/>
</dbReference>
<dbReference type="SMART" id="SM00829">
    <property type="entry name" value="PKS_ER"/>
    <property type="match status" value="1"/>
</dbReference>
<dbReference type="InterPro" id="IPR036291">
    <property type="entry name" value="NAD(P)-bd_dom_sf"/>
</dbReference>
<keyword evidence="4 10" id="KW-0479">Metal-binding</keyword>
<dbReference type="GO" id="GO:0004022">
    <property type="term" value="F:alcohol dehydrogenase (NAD+) activity"/>
    <property type="evidence" value="ECO:0007669"/>
    <property type="project" value="UniProtKB-EC"/>
</dbReference>
<proteinExistence type="inferred from homology"/>
<evidence type="ECO:0000313" key="13">
    <source>
        <dbReference type="Proteomes" id="UP000515663"/>
    </source>
</evidence>
<comment type="catalytic activity">
    <reaction evidence="9">
        <text>a primary alcohol + NAD(+) = an aldehyde + NADH + H(+)</text>
        <dbReference type="Rhea" id="RHEA:10736"/>
        <dbReference type="ChEBI" id="CHEBI:15378"/>
        <dbReference type="ChEBI" id="CHEBI:15734"/>
        <dbReference type="ChEBI" id="CHEBI:17478"/>
        <dbReference type="ChEBI" id="CHEBI:57540"/>
        <dbReference type="ChEBI" id="CHEBI:57945"/>
        <dbReference type="EC" id="1.1.1.1"/>
    </reaction>
</comment>
<organism evidence="12 13">
    <name type="scientific">Gordonia jinghuaiqii</name>
    <dbReference type="NCBI Taxonomy" id="2758710"/>
    <lineage>
        <taxon>Bacteria</taxon>
        <taxon>Bacillati</taxon>
        <taxon>Actinomycetota</taxon>
        <taxon>Actinomycetes</taxon>
        <taxon>Mycobacteriales</taxon>
        <taxon>Gordoniaceae</taxon>
        <taxon>Gordonia</taxon>
    </lineage>
</organism>
<dbReference type="InterPro" id="IPR020843">
    <property type="entry name" value="ER"/>
</dbReference>
<evidence type="ECO:0000256" key="5">
    <source>
        <dbReference type="ARBA" id="ARBA00022833"/>
    </source>
</evidence>